<dbReference type="Gene3D" id="1.10.3090.10">
    <property type="entry name" value="cca-adding enzyme, domain 2"/>
    <property type="match status" value="1"/>
</dbReference>
<dbReference type="EC" id="3.1.4.-" evidence="7"/>
<evidence type="ECO:0000256" key="1">
    <source>
        <dbReference type="ARBA" id="ARBA00022679"/>
    </source>
</evidence>
<comment type="catalytic activity">
    <reaction evidence="7">
        <text>[protein-PII]-uridylyl-L-tyrosine + H2O = [protein-PII]-L-tyrosine + UMP + H(+)</text>
        <dbReference type="Rhea" id="RHEA:48600"/>
        <dbReference type="Rhea" id="RHEA-COMP:12147"/>
        <dbReference type="Rhea" id="RHEA-COMP:12148"/>
        <dbReference type="ChEBI" id="CHEBI:15377"/>
        <dbReference type="ChEBI" id="CHEBI:15378"/>
        <dbReference type="ChEBI" id="CHEBI:46858"/>
        <dbReference type="ChEBI" id="CHEBI:57865"/>
        <dbReference type="ChEBI" id="CHEBI:90602"/>
    </reaction>
</comment>
<dbReference type="EMBL" id="BKBA01000002">
    <property type="protein sequence ID" value="GEQ12099.1"/>
    <property type="molecule type" value="Genomic_DNA"/>
</dbReference>
<dbReference type="CDD" id="cd05401">
    <property type="entry name" value="NT_GlnE_GlnD_like"/>
    <property type="match status" value="1"/>
</dbReference>
<dbReference type="InterPro" id="IPR002912">
    <property type="entry name" value="ACT_dom"/>
</dbReference>
<dbReference type="InterPro" id="IPR010043">
    <property type="entry name" value="UTase/UR"/>
</dbReference>
<keyword evidence="1 7" id="KW-0808">Transferase</keyword>
<dbReference type="GO" id="GO:0008081">
    <property type="term" value="F:phosphoric diester hydrolase activity"/>
    <property type="evidence" value="ECO:0007669"/>
    <property type="project" value="UniProtKB-UniRule"/>
</dbReference>
<reference evidence="11 12" key="1">
    <citation type="submission" date="2019-07" db="EMBL/GenBank/DDBJ databases">
        <title>Whole genome shotgun sequence of Knoellia locipacati NBRC 109775.</title>
        <authorList>
            <person name="Hosoyama A."/>
            <person name="Uohara A."/>
            <person name="Ohji S."/>
            <person name="Ichikawa N."/>
        </authorList>
    </citation>
    <scope>NUCLEOTIDE SEQUENCE [LARGE SCALE GENOMIC DNA]</scope>
    <source>
        <strain evidence="11 12">NBRC 109775</strain>
    </source>
</reference>
<dbReference type="PROSITE" id="PS51671">
    <property type="entry name" value="ACT"/>
    <property type="match status" value="2"/>
</dbReference>
<keyword evidence="5 7" id="KW-0460">Magnesium</keyword>
<evidence type="ECO:0000256" key="6">
    <source>
        <dbReference type="ARBA" id="ARBA00023268"/>
    </source>
</evidence>
<evidence type="ECO:0000256" key="7">
    <source>
        <dbReference type="HAMAP-Rule" id="MF_00277"/>
    </source>
</evidence>
<name>A0A512SVW6_9MICO</name>
<comment type="domain">
    <text evidence="7">Has four distinct domains: an N-terminal nucleotidyltransferase (NT) domain responsible for UTase activity, a central HD domain that encodes UR activity, and two C-terminal ACT domains that seem to have a role in glutamine sensing.</text>
</comment>
<dbReference type="PROSITE" id="PS51831">
    <property type="entry name" value="HD"/>
    <property type="match status" value="1"/>
</dbReference>
<dbReference type="InterPro" id="IPR006674">
    <property type="entry name" value="HD_domain"/>
</dbReference>
<comment type="activity regulation">
    <text evidence="7">Uridylyltransferase (UTase) activity is inhibited by glutamine, while glutamine activates uridylyl-removing (UR) activity.</text>
</comment>
<feature type="region of interest" description="Disordered" evidence="8">
    <location>
        <begin position="1"/>
        <end position="37"/>
    </location>
</feature>
<comment type="caution">
    <text evidence="11">The sequence shown here is derived from an EMBL/GenBank/DDBJ whole genome shotgun (WGS) entry which is preliminary data.</text>
</comment>
<dbReference type="Pfam" id="PF01966">
    <property type="entry name" value="HD"/>
    <property type="match status" value="1"/>
</dbReference>
<dbReference type="EC" id="2.7.7.59" evidence="7"/>
<evidence type="ECO:0000259" key="9">
    <source>
        <dbReference type="PROSITE" id="PS51671"/>
    </source>
</evidence>
<dbReference type="NCBIfam" id="NF002895">
    <property type="entry name" value="PRK03381.1"/>
    <property type="match status" value="1"/>
</dbReference>
<dbReference type="InterPro" id="IPR045865">
    <property type="entry name" value="ACT-like_dom_sf"/>
</dbReference>
<dbReference type="Proteomes" id="UP000321793">
    <property type="component" value="Unassembled WGS sequence"/>
</dbReference>
<keyword evidence="4 7" id="KW-0378">Hydrolase</keyword>
<keyword evidence="6 7" id="KW-0511">Multifunctional enzyme</keyword>
<dbReference type="AlphaFoldDB" id="A0A512SVW6"/>
<comment type="cofactor">
    <cofactor evidence="7">
        <name>Mg(2+)</name>
        <dbReference type="ChEBI" id="CHEBI:18420"/>
    </cofactor>
</comment>
<comment type="function">
    <text evidence="7">Modifies, by uridylylation and deuridylylation, the PII regulatory proteins (GlnB and homologs), in response to the nitrogen status of the cell that GlnD senses through the glutamine level. Under low glutamine levels, catalyzes the conversion of the PII proteins and UTP to PII-UMP and PPi, while under higher glutamine levels, GlnD hydrolyzes PII-UMP to PII and UMP (deuridylylation). Thus, controls uridylylation state and activity of the PII proteins, and plays an important role in the regulation of nitrogen metabolism.</text>
</comment>
<feature type="compositionally biased region" description="Basic residues" evidence="8">
    <location>
        <begin position="10"/>
        <end position="23"/>
    </location>
</feature>
<dbReference type="InterPro" id="IPR013546">
    <property type="entry name" value="PII_UdlTrfase/GS_AdlTrfase"/>
</dbReference>
<dbReference type="Pfam" id="PF08335">
    <property type="entry name" value="GlnD_UR_UTase"/>
    <property type="match status" value="1"/>
</dbReference>
<dbReference type="SMART" id="SM00471">
    <property type="entry name" value="HDc"/>
    <property type="match status" value="1"/>
</dbReference>
<dbReference type="HAMAP" id="MF_00277">
    <property type="entry name" value="PII_uridylyl_transf"/>
    <property type="match status" value="1"/>
</dbReference>
<organism evidence="11 12">
    <name type="scientific">Knoellia locipacati</name>
    <dbReference type="NCBI Taxonomy" id="882824"/>
    <lineage>
        <taxon>Bacteria</taxon>
        <taxon>Bacillati</taxon>
        <taxon>Actinomycetota</taxon>
        <taxon>Actinomycetes</taxon>
        <taxon>Micrococcales</taxon>
        <taxon>Intrasporangiaceae</taxon>
        <taxon>Knoellia</taxon>
    </lineage>
</organism>
<feature type="domain" description="ACT" evidence="9">
    <location>
        <begin position="646"/>
        <end position="722"/>
    </location>
</feature>
<keyword evidence="3" id="KW-0677">Repeat</keyword>
<dbReference type="InterPro" id="IPR043519">
    <property type="entry name" value="NT_sf"/>
</dbReference>
<keyword evidence="12" id="KW-1185">Reference proteome</keyword>
<comment type="catalytic activity">
    <reaction evidence="7">
        <text>[protein-PII]-L-tyrosine + UTP = [protein-PII]-uridylyl-L-tyrosine + diphosphate</text>
        <dbReference type="Rhea" id="RHEA:13673"/>
        <dbReference type="Rhea" id="RHEA-COMP:12147"/>
        <dbReference type="Rhea" id="RHEA-COMP:12148"/>
        <dbReference type="ChEBI" id="CHEBI:33019"/>
        <dbReference type="ChEBI" id="CHEBI:46398"/>
        <dbReference type="ChEBI" id="CHEBI:46858"/>
        <dbReference type="ChEBI" id="CHEBI:90602"/>
        <dbReference type="EC" id="2.7.7.59"/>
    </reaction>
</comment>
<evidence type="ECO:0000313" key="11">
    <source>
        <dbReference type="EMBL" id="GEQ12099.1"/>
    </source>
</evidence>
<dbReference type="Pfam" id="PF01842">
    <property type="entry name" value="ACT"/>
    <property type="match status" value="1"/>
</dbReference>
<evidence type="ECO:0000259" key="10">
    <source>
        <dbReference type="PROSITE" id="PS51831"/>
    </source>
</evidence>
<dbReference type="PANTHER" id="PTHR47320">
    <property type="entry name" value="BIFUNCTIONAL URIDYLYLTRANSFERASE/URIDYLYL-REMOVING ENZYME"/>
    <property type="match status" value="1"/>
</dbReference>
<evidence type="ECO:0000256" key="3">
    <source>
        <dbReference type="ARBA" id="ARBA00022737"/>
    </source>
</evidence>
<accession>A0A512SVW6</accession>
<dbReference type="SUPFAM" id="SSF81301">
    <property type="entry name" value="Nucleotidyltransferase"/>
    <property type="match status" value="1"/>
</dbReference>
<dbReference type="CDD" id="cd04899">
    <property type="entry name" value="ACT_ACR-UUR-like_2"/>
    <property type="match status" value="1"/>
</dbReference>
<dbReference type="GO" id="GO:0006808">
    <property type="term" value="P:regulation of nitrogen utilization"/>
    <property type="evidence" value="ECO:0007669"/>
    <property type="project" value="UniProtKB-UniRule"/>
</dbReference>
<dbReference type="GO" id="GO:0008773">
    <property type="term" value="F:[protein-PII] uridylyltransferase activity"/>
    <property type="evidence" value="ECO:0007669"/>
    <property type="project" value="UniProtKB-UniRule"/>
</dbReference>
<feature type="domain" description="ACT" evidence="9">
    <location>
        <begin position="757"/>
        <end position="829"/>
    </location>
</feature>
<dbReference type="PIRSF" id="PIRSF006288">
    <property type="entry name" value="PII_uridyltransf"/>
    <property type="match status" value="1"/>
</dbReference>
<dbReference type="SUPFAM" id="SSF109604">
    <property type="entry name" value="HD-domain/PDEase-like"/>
    <property type="match status" value="1"/>
</dbReference>
<dbReference type="PANTHER" id="PTHR47320:SF1">
    <property type="entry name" value="BIFUNCTIONAL URIDYLYLTRANSFERASE_URIDYLYL-REMOVING ENZYME"/>
    <property type="match status" value="1"/>
</dbReference>
<feature type="domain" description="HD" evidence="10">
    <location>
        <begin position="458"/>
        <end position="567"/>
    </location>
</feature>
<sequence>MGQSVEQHLRKQHLRKQHLRKQSPQHSSSTPGEDPRMTDIADVAARRLDLAGTRAFEQVGSGPERRRRLAEFNAQWLGELWEDAVRGHRVEGVALAAVGSVGRGDAGPLSDYDLVLLHYGRTLSNDEVTRLADRIWYPIWDAGVRLDHSVRTVNQCRTVAADDLTAAVGLLDISPVAGDSEVVAAARATVSHDWRANARKRLPQLTDAMAVRHHRHGDLAQSIEPELKEAHGGLRDMTILSALAEAWLADRPRGEVDTAYGLLLDVRDAVHVVTGRGRDRLGREDHDAVAALLGYGDPDDLLADVSDAGRTIAYALDGTVRRAGQSQRARVLRVGPRRPQMSPLGYGLFESDGEVVLGAGRQPESDPLLPLRAAVVAAGANLPISPTTLENLATKCGDVPTPWSPLARGLFSDLLAAGPGLVTVWEGLDQQGIIERWLPEWAAVRSRPQRNAVHRHTVDRHLIETVVHATGLVRGVGRADLLLLAALLHDIGKVPGAHDHSRAGAPIAETVMRRLGHTEDDVEVVSSLVREHLTLIELATRRDHSDPRTIDAAVTAVAGDRDRFDLLLALTEADAVAAGPKAWTDWRAALLAQLATEVRDRLDPSIPTVSTPAANVGQGVVPEALVRALAAGDPHVEVLAHGGSYRIDIADRDRLGLFADTAGLLAAEGLVVRTAILRTVDGVAVNEWHVESPSGNEPEQPRLQRGLARLATGDRGPLGLLDRRRQFAARPSRESTIGTPGQPRALVVPGASDEATVLEVRAEDRPGLLHELGMAFAKSGVSVRSAHIATYAGQTLDTFYVTDFSGHPLGPGKVAQVVAVIIDTCDGTT</sequence>
<evidence type="ECO:0000256" key="2">
    <source>
        <dbReference type="ARBA" id="ARBA00022695"/>
    </source>
</evidence>
<comment type="caution">
    <text evidence="7">Lacks conserved residue(s) required for the propagation of feature annotation.</text>
</comment>
<dbReference type="InterPro" id="IPR003607">
    <property type="entry name" value="HD/PDEase_dom"/>
</dbReference>
<dbReference type="SUPFAM" id="SSF81593">
    <property type="entry name" value="Nucleotidyltransferase substrate binding subunit/domain"/>
    <property type="match status" value="1"/>
</dbReference>
<dbReference type="SUPFAM" id="SSF55021">
    <property type="entry name" value="ACT-like"/>
    <property type="match status" value="1"/>
</dbReference>
<proteinExistence type="inferred from homology"/>
<evidence type="ECO:0000256" key="8">
    <source>
        <dbReference type="SAM" id="MobiDB-lite"/>
    </source>
</evidence>
<feature type="region of interest" description="Uridylyltransferase" evidence="7">
    <location>
        <begin position="1"/>
        <end position="343"/>
    </location>
</feature>
<keyword evidence="2 7" id="KW-0548">Nucleotidyltransferase</keyword>
<comment type="similarity">
    <text evidence="7">Belongs to the GlnD family.</text>
</comment>
<gene>
    <name evidence="7 11" type="primary">glnD</name>
    <name evidence="11" type="ORF">KLO01_01460</name>
</gene>
<evidence type="ECO:0000313" key="12">
    <source>
        <dbReference type="Proteomes" id="UP000321793"/>
    </source>
</evidence>
<protein>
    <recommendedName>
        <fullName evidence="7">Bifunctional uridylyltransferase/uridylyl-removing enzyme</fullName>
        <shortName evidence="7">UTase/UR</shortName>
    </recommendedName>
    <alternativeName>
        <fullName evidence="7">Bifunctional [protein-PII] modification enzyme</fullName>
    </alternativeName>
    <alternativeName>
        <fullName evidence="7">Bifunctional nitrogen sensor protein</fullName>
    </alternativeName>
    <domain>
        <recommendedName>
            <fullName evidence="7">[Protein-PII] uridylyltransferase</fullName>
            <shortName evidence="7">PII uridylyltransferase</shortName>
            <shortName evidence="7">UTase</shortName>
            <ecNumber evidence="7">2.7.7.59</ecNumber>
        </recommendedName>
    </domain>
    <domain>
        <recommendedName>
            <fullName evidence="7">[Protein-PII]-UMP uridylyl-removing enzyme</fullName>
            <shortName evidence="7">UR</shortName>
            <ecNumber evidence="7">3.1.4.-</ecNumber>
        </recommendedName>
    </domain>
</protein>
<evidence type="ECO:0000256" key="5">
    <source>
        <dbReference type="ARBA" id="ARBA00022842"/>
    </source>
</evidence>
<evidence type="ECO:0000256" key="4">
    <source>
        <dbReference type="ARBA" id="ARBA00022801"/>
    </source>
</evidence>